<keyword evidence="1" id="KW-0472">Membrane</keyword>
<dbReference type="PANTHER" id="PTHR37305">
    <property type="entry name" value="INTEGRAL MEMBRANE PROTEIN-RELATED"/>
    <property type="match status" value="1"/>
</dbReference>
<gene>
    <name evidence="2" type="ORF">JHE00_24195</name>
</gene>
<keyword evidence="1" id="KW-0812">Transmembrane</keyword>
<evidence type="ECO:0000313" key="3">
    <source>
        <dbReference type="Proteomes" id="UP000635245"/>
    </source>
</evidence>
<dbReference type="PANTHER" id="PTHR37305:SF1">
    <property type="entry name" value="MEMBRANE PROTEIN"/>
    <property type="match status" value="1"/>
</dbReference>
<evidence type="ECO:0000313" key="2">
    <source>
        <dbReference type="EMBL" id="MBK1787437.1"/>
    </source>
</evidence>
<feature type="transmembrane region" description="Helical" evidence="1">
    <location>
        <begin position="18"/>
        <end position="39"/>
    </location>
</feature>
<dbReference type="AlphaFoldDB" id="A0A934V6E1"/>
<name>A0A934V6E1_9PSEU</name>
<dbReference type="EMBL" id="JAENJH010000006">
    <property type="protein sequence ID" value="MBK1787437.1"/>
    <property type="molecule type" value="Genomic_DNA"/>
</dbReference>
<keyword evidence="3" id="KW-1185">Reference proteome</keyword>
<proteinExistence type="predicted"/>
<sequence>MTLLAVERIKLFTTRSPWWCMLVALVVTIGLAALMGATAESITVSTSQAGYSFGMAVVMVLAALAVTTEYRFGTIRTTFQAVPRRGAALTAKAVVVGLLATFIGLVAGFGSWAVATLLQPEGNLALDTTAKWINVAGISLVYGLAAVIAVAVGIVVRQSAGAVSLLLIYMLAVESLVRVIPDIGDKIYAWLPFNVADRFISGSGGNGDPATSTSPLSPGWALAYFAGIAVVAMVLAVAVAKKRDA</sequence>
<evidence type="ECO:0008006" key="4">
    <source>
        <dbReference type="Google" id="ProtNLM"/>
    </source>
</evidence>
<accession>A0A934V6E1</accession>
<feature type="transmembrane region" description="Helical" evidence="1">
    <location>
        <begin position="135"/>
        <end position="156"/>
    </location>
</feature>
<organism evidence="2 3">
    <name type="scientific">Prauserella cavernicola</name>
    <dbReference type="NCBI Taxonomy" id="2800127"/>
    <lineage>
        <taxon>Bacteria</taxon>
        <taxon>Bacillati</taxon>
        <taxon>Actinomycetota</taxon>
        <taxon>Actinomycetes</taxon>
        <taxon>Pseudonocardiales</taxon>
        <taxon>Pseudonocardiaceae</taxon>
        <taxon>Prauserella</taxon>
    </lineage>
</organism>
<protein>
    <recommendedName>
        <fullName evidence="4">ABC transporter permease</fullName>
    </recommendedName>
</protein>
<keyword evidence="1" id="KW-1133">Transmembrane helix</keyword>
<dbReference type="RefSeq" id="WP_200322033.1">
    <property type="nucleotide sequence ID" value="NZ_JAENJH010000006.1"/>
</dbReference>
<feature type="transmembrane region" description="Helical" evidence="1">
    <location>
        <begin position="163"/>
        <end position="181"/>
    </location>
</feature>
<dbReference type="Proteomes" id="UP000635245">
    <property type="component" value="Unassembled WGS sequence"/>
</dbReference>
<feature type="transmembrane region" description="Helical" evidence="1">
    <location>
        <begin position="51"/>
        <end position="72"/>
    </location>
</feature>
<evidence type="ECO:0000256" key="1">
    <source>
        <dbReference type="SAM" id="Phobius"/>
    </source>
</evidence>
<reference evidence="2" key="1">
    <citation type="submission" date="2020-12" db="EMBL/GenBank/DDBJ databases">
        <title>Prauserella sp. ASG 168, a novel actinomycete isolated from cave rock.</title>
        <authorList>
            <person name="Suriyachadkun C."/>
        </authorList>
    </citation>
    <scope>NUCLEOTIDE SEQUENCE</scope>
    <source>
        <strain evidence="2">ASG 168</strain>
    </source>
</reference>
<comment type="caution">
    <text evidence="2">The sequence shown here is derived from an EMBL/GenBank/DDBJ whole genome shotgun (WGS) entry which is preliminary data.</text>
</comment>
<feature type="transmembrane region" description="Helical" evidence="1">
    <location>
        <begin position="221"/>
        <end position="240"/>
    </location>
</feature>
<feature type="transmembrane region" description="Helical" evidence="1">
    <location>
        <begin position="93"/>
        <end position="115"/>
    </location>
</feature>